<keyword evidence="8 11" id="KW-0206">Cytoskeleton</keyword>
<dbReference type="GO" id="GO:0016226">
    <property type="term" value="P:iron-sulfur cluster assembly"/>
    <property type="evidence" value="ECO:0007669"/>
    <property type="project" value="UniProtKB-UniRule"/>
</dbReference>
<dbReference type="FunFam" id="1.25.10.10:FF:000114">
    <property type="entry name" value="MMS19 nucleotide excision repair protein homolog isoform X2"/>
    <property type="match status" value="1"/>
</dbReference>
<keyword evidence="6 11" id="KW-0227">DNA damage</keyword>
<dbReference type="GO" id="GO:0051604">
    <property type="term" value="P:protein maturation"/>
    <property type="evidence" value="ECO:0000318"/>
    <property type="project" value="GO_Central"/>
</dbReference>
<feature type="domain" description="MMS19 N-terminal" evidence="14">
    <location>
        <begin position="243"/>
        <end position="504"/>
    </location>
</feature>
<dbReference type="InterPro" id="IPR024687">
    <property type="entry name" value="MMS19_C"/>
</dbReference>
<evidence type="ECO:0000256" key="12">
    <source>
        <dbReference type="SAM" id="MobiDB-lite"/>
    </source>
</evidence>
<keyword evidence="4 11" id="KW-0963">Cytoplasm</keyword>
<feature type="region of interest" description="Disordered" evidence="12">
    <location>
        <begin position="79"/>
        <end position="143"/>
    </location>
</feature>
<reference evidence="15" key="2">
    <citation type="submission" date="2025-08" db="UniProtKB">
        <authorList>
            <consortium name="Ensembl"/>
        </authorList>
    </citation>
    <scope>IDENTIFICATION</scope>
    <source>
        <strain evidence="15">Boxer</strain>
    </source>
</reference>
<evidence type="ECO:0000256" key="3">
    <source>
        <dbReference type="ARBA" id="ARBA00009340"/>
    </source>
</evidence>
<feature type="domain" description="MMS19 C-terminal" evidence="13">
    <location>
        <begin position="747"/>
        <end position="1174"/>
    </location>
</feature>
<comment type="function">
    <text evidence="11">Key component of the cytosolic iron-sulfur protein assembly (CIA) complex, a multiprotein complex that mediates the incorporation of iron-sulfur cluster into apoproteins specifically involved in DNA metabolism and genomic integrity. In the CIA complex, MMS19 acts as an adapter between early-acting CIA components and a subset of cellular target iron-sulfur proteins.</text>
</comment>
<evidence type="ECO:0000256" key="10">
    <source>
        <dbReference type="ARBA" id="ARBA00066170"/>
    </source>
</evidence>
<dbReference type="GO" id="GO:0019899">
    <property type="term" value="F:enzyme binding"/>
    <property type="evidence" value="ECO:0007669"/>
    <property type="project" value="Ensembl"/>
</dbReference>
<evidence type="ECO:0000313" key="15">
    <source>
        <dbReference type="Ensembl" id="ENSCAFP00845041044.1"/>
    </source>
</evidence>
<evidence type="ECO:0000256" key="7">
    <source>
        <dbReference type="ARBA" id="ARBA00023204"/>
    </source>
</evidence>
<protein>
    <recommendedName>
        <fullName evidence="11">MMS19 nucleotide excision repair protein</fullName>
    </recommendedName>
</protein>
<reference evidence="15" key="1">
    <citation type="submission" date="2020-03" db="EMBL/GenBank/DDBJ databases">
        <title>Long-read based genome assembly of a Labrador retriever dog.</title>
        <authorList>
            <person name="Eory L."/>
            <person name="Zhang W."/>
            <person name="Schoenebeck J."/>
        </authorList>
    </citation>
    <scope>NUCLEOTIDE SEQUENCE [LARGE SCALE GENOMIC DNA]</scope>
    <source>
        <strain evidence="15">Labrador retriever</strain>
    </source>
</reference>
<keyword evidence="16" id="KW-1185">Reference proteome</keyword>
<dbReference type="GO" id="GO:0097361">
    <property type="term" value="C:cytosolic [4Fe-4S] assembly targeting complex"/>
    <property type="evidence" value="ECO:0000318"/>
    <property type="project" value="GO_Central"/>
</dbReference>
<feature type="region of interest" description="Disordered" evidence="12">
    <location>
        <begin position="1"/>
        <end position="66"/>
    </location>
</feature>
<feature type="compositionally biased region" description="Low complexity" evidence="12">
    <location>
        <begin position="52"/>
        <end position="61"/>
    </location>
</feature>
<evidence type="ECO:0000256" key="5">
    <source>
        <dbReference type="ARBA" id="ARBA00022737"/>
    </source>
</evidence>
<comment type="subunit">
    <text evidence="10">Component of the CIA complex. In the CIA complex, interacts directly with CIAO2B and CIAO3. Component of the MMXD complex, composed of CIAO1, ERCC2, CIAO2B, MMS19 and SLC25A5. Interacts with CIAO2B; the interaction is direct. Interacts with ERCC2/XPD; the interaction is direct. Interacts with ERCC3/XPB and NCOA3/RAC3. Interacts with RTEL1; the interaction mediates the association of RTEL1 with the CIA complex. Interacts with BRIP1. Interacts with KIF4A; the interaction facilitates the transfer of Fe-S clusters to KIF4A to ensure proper localization of KIF4A to the mitotic machinery components. Interacts with CCDC117; the interaction is indirect.</text>
</comment>
<name>A0A8I3Q3W9_CANLF</name>
<dbReference type="OrthoDB" id="342900at2759"/>
<evidence type="ECO:0000256" key="2">
    <source>
        <dbReference type="ARBA" id="ARBA00004186"/>
    </source>
</evidence>
<dbReference type="FunCoup" id="A0A8I3Q3W9">
    <property type="interactions" value="3061"/>
</dbReference>
<dbReference type="Gene3D" id="1.25.10.10">
    <property type="entry name" value="Leucine-rich Repeat Variant"/>
    <property type="match status" value="2"/>
</dbReference>
<dbReference type="InterPro" id="IPR039920">
    <property type="entry name" value="MMS19"/>
</dbReference>
<organism evidence="15 16">
    <name type="scientific">Canis lupus familiaris</name>
    <name type="common">Dog</name>
    <name type="synonym">Canis familiaris</name>
    <dbReference type="NCBI Taxonomy" id="9615"/>
    <lineage>
        <taxon>Eukaryota</taxon>
        <taxon>Metazoa</taxon>
        <taxon>Chordata</taxon>
        <taxon>Craniata</taxon>
        <taxon>Vertebrata</taxon>
        <taxon>Euteleostomi</taxon>
        <taxon>Mammalia</taxon>
        <taxon>Eutheria</taxon>
        <taxon>Laurasiatheria</taxon>
        <taxon>Carnivora</taxon>
        <taxon>Caniformia</taxon>
        <taxon>Canidae</taxon>
        <taxon>Canis</taxon>
    </lineage>
</organism>
<sequence>MAWQGVAQGEPQAGPGPAPQRLSLTCLTPPQPGPAPRRPPAVPAPPPPPAPGAHVTGGTAPSDRAWFSHWLPPGVYRPLAPPGQVTGQVTAQPPVSRVAGPGIIRPQRPPAACPAAASPARATAQAPSPAPQGGTVPALPGAGAAWPGAGRHVIHGQPRLFRLRQAIGPGGACAQRPVPCRRPLPLPRSLVRVMAAAAALEAVAPTGALWGLVHDFVMGQQEGPADQVAADVKSGSYTVLQVVEALGSSLENPEPRTRARGIQLLSQVLLQCQSLLLEKEVVHLILFYENRLKDHHLVIPSVLQGLRALSLCVALPPGLAVSVLKAIFQEVHVQSLPQVDRHTVYSIITNFMRTREEELKGLGADFTFGFIQVMDGEKDPRNLLVAFRIVHDLISRDYSLGPFVEELFEVTSCYFPIDFTPPPNDPHGIQREDLILSLRAVLASTPRFAEFLLPLLIEKVDSEILSAKLDSLQTLNACCAVYGQKELKDFLPSLWASIRREVFQTASERVEADGLAALHSLTACLSRSVLRADAEDLLDSFLSSILQDCRHHLCEPDMKLVWPSAKLLQAAAGASARACDHITSNVLPLLLEQFHKHSQSNQRRTILEMILGFLKLHQKWSYEDKDEKPLNGFKDQLCSLMFMALTDTSTQLQLVGIRTLTVLGAQPDLLSSGDLELAVGHLYRLSFMEEDSQSCRVAALEASGALSTLYPVAFSRHLVPKLAEELCRGELDLARDEPTKCSRHLRCLQALSAVSTHPSIVKETLPLLLQHLCQMNKGNMVAGTSEVIAVCQSLQQVAEKCQQDPESCWYFHQTAVPCLFALAVQASMPEKEHSVLKKVLLEDEVLAAMVSVIGTATTHLSPDLAAQSVACIVPLFLDGNISFLPENSFPCRFQPFQDGSSGQRRLVALLMAFVCSLPRNVEIPQLNQLMRELVELSCCPSCPSSSTAAAKCFAGLLNKLPAGQQLDEFLQLAVDKVEAGLSPGPFRSQAFTLLLWVTKALVLRYHPLSSCLTDRLMGLLSDPELGPAAADGFSLLMSDCTDVLTRAGHAEVRIMFRQRFFTDNVPALVQGFHAASQDVKPNYLKGLSHVLNRLPKPVLLPELPTLLSLLLEALSCSDCVVQLSTLSCLQPLLLEAPQVMSLHVDTLITKFLNLSSSPSMAVRIAALQCMHALTRLPTTVLLPYKPQVIRALAKPLDDKKRLVRKEAVSARGEWFLLGSPGS</sequence>
<evidence type="ECO:0000256" key="1">
    <source>
        <dbReference type="ARBA" id="ARBA00004123"/>
    </source>
</evidence>
<evidence type="ECO:0000313" key="16">
    <source>
        <dbReference type="Proteomes" id="UP000805418"/>
    </source>
</evidence>
<dbReference type="Pfam" id="PF12460">
    <property type="entry name" value="MMS19_C"/>
    <property type="match status" value="1"/>
</dbReference>
<dbReference type="GO" id="GO:0006281">
    <property type="term" value="P:DNA repair"/>
    <property type="evidence" value="ECO:0007669"/>
    <property type="project" value="UniProtKB-UniRule"/>
</dbReference>
<evidence type="ECO:0000256" key="4">
    <source>
        <dbReference type="ARBA" id="ARBA00022490"/>
    </source>
</evidence>
<proteinExistence type="inferred from homology"/>
<dbReference type="GO" id="GO:0005654">
    <property type="term" value="C:nucleoplasm"/>
    <property type="evidence" value="ECO:0007669"/>
    <property type="project" value="Ensembl"/>
</dbReference>
<keyword evidence="7 11" id="KW-0234">DNA repair</keyword>
<dbReference type="InterPro" id="IPR011989">
    <property type="entry name" value="ARM-like"/>
</dbReference>
<evidence type="ECO:0000259" key="13">
    <source>
        <dbReference type="Pfam" id="PF12460"/>
    </source>
</evidence>
<feature type="compositionally biased region" description="Low complexity" evidence="12">
    <location>
        <begin position="113"/>
        <end position="127"/>
    </location>
</feature>
<dbReference type="GO" id="GO:0030331">
    <property type="term" value="F:nuclear estrogen receptor binding"/>
    <property type="evidence" value="ECO:0007669"/>
    <property type="project" value="Ensembl"/>
</dbReference>
<evidence type="ECO:0000256" key="8">
    <source>
        <dbReference type="ARBA" id="ARBA00023212"/>
    </source>
</evidence>
<dbReference type="InterPro" id="IPR016024">
    <property type="entry name" value="ARM-type_fold"/>
</dbReference>
<evidence type="ECO:0000259" key="14">
    <source>
        <dbReference type="Pfam" id="PF14500"/>
    </source>
</evidence>
<keyword evidence="9 11" id="KW-0539">Nucleus</keyword>
<dbReference type="AlphaFoldDB" id="A0A8I3Q3W9"/>
<reference evidence="15" key="3">
    <citation type="submission" date="2025-09" db="UniProtKB">
        <authorList>
            <consortium name="Ensembl"/>
        </authorList>
    </citation>
    <scope>IDENTIFICATION</scope>
    <source>
        <strain evidence="15">Boxer</strain>
    </source>
</reference>
<dbReference type="Pfam" id="PF14500">
    <property type="entry name" value="MMS19_N"/>
    <property type="match status" value="1"/>
</dbReference>
<dbReference type="GO" id="GO:0005829">
    <property type="term" value="C:cytosol"/>
    <property type="evidence" value="ECO:0007669"/>
    <property type="project" value="Ensembl"/>
</dbReference>
<dbReference type="PANTHER" id="PTHR12891">
    <property type="entry name" value="DNA REPAIR/TRANSCRIPTION PROTEIN MET18/MMS19"/>
    <property type="match status" value="1"/>
</dbReference>
<dbReference type="SUPFAM" id="SSF48371">
    <property type="entry name" value="ARM repeat"/>
    <property type="match status" value="1"/>
</dbReference>
<dbReference type="GeneTree" id="ENSGT00390000015583"/>
<dbReference type="GO" id="GO:0071817">
    <property type="term" value="C:MMXD complex"/>
    <property type="evidence" value="ECO:0000318"/>
    <property type="project" value="GO_Central"/>
</dbReference>
<evidence type="ECO:0000256" key="11">
    <source>
        <dbReference type="RuleBase" id="RU367072"/>
    </source>
</evidence>
<dbReference type="Proteomes" id="UP000805418">
    <property type="component" value="Chromosome 28"/>
</dbReference>
<gene>
    <name evidence="15" type="primary">MMS19</name>
</gene>
<accession>A0A8I3Q3W9</accession>
<feature type="compositionally biased region" description="Low complexity" evidence="12">
    <location>
        <begin position="1"/>
        <end position="15"/>
    </location>
</feature>
<comment type="subcellular location">
    <subcellularLocation>
        <location evidence="2 11">Cytoplasm</location>
        <location evidence="2 11">Cytoskeleton</location>
        <location evidence="2 11">Spindle</location>
    </subcellularLocation>
    <subcellularLocation>
        <location evidence="1 11">Nucleus</location>
    </subcellularLocation>
</comment>
<dbReference type="InterPro" id="IPR029240">
    <property type="entry name" value="MMS19_N"/>
</dbReference>
<comment type="similarity">
    <text evidence="3 11">Belongs to the MET18/MMS19 family.</text>
</comment>
<dbReference type="PANTHER" id="PTHR12891:SF0">
    <property type="entry name" value="MMS19 NUCLEOTIDE EXCISION REPAIR PROTEIN HOMOLOG"/>
    <property type="match status" value="1"/>
</dbReference>
<evidence type="ECO:0000256" key="9">
    <source>
        <dbReference type="ARBA" id="ARBA00023242"/>
    </source>
</evidence>
<feature type="compositionally biased region" description="Pro residues" evidence="12">
    <location>
        <begin position="29"/>
        <end position="51"/>
    </location>
</feature>
<evidence type="ECO:0000256" key="6">
    <source>
        <dbReference type="ARBA" id="ARBA00022763"/>
    </source>
</evidence>
<dbReference type="Ensembl" id="ENSCAFT00845052327.1">
    <property type="protein sequence ID" value="ENSCAFP00845041044.1"/>
    <property type="gene ID" value="ENSCAFG00845029527.1"/>
</dbReference>
<dbReference type="GO" id="GO:0003713">
    <property type="term" value="F:transcription coactivator activity"/>
    <property type="evidence" value="ECO:0007669"/>
    <property type="project" value="Ensembl"/>
</dbReference>
<keyword evidence="5" id="KW-0677">Repeat</keyword>